<accession>D5A9N8</accession>
<name>D5A9N8_PICSI</name>
<proteinExistence type="evidence at transcript level"/>
<dbReference type="AlphaFoldDB" id="D5A9N8"/>
<protein>
    <submittedName>
        <fullName evidence="1">Uncharacterized protein</fullName>
    </submittedName>
</protein>
<evidence type="ECO:0000313" key="1">
    <source>
        <dbReference type="EMBL" id="ADE76257.1"/>
    </source>
</evidence>
<organism evidence="1">
    <name type="scientific">Picea sitchensis</name>
    <name type="common">Sitka spruce</name>
    <name type="synonym">Pinus sitchensis</name>
    <dbReference type="NCBI Taxonomy" id="3332"/>
    <lineage>
        <taxon>Eukaryota</taxon>
        <taxon>Viridiplantae</taxon>
        <taxon>Streptophyta</taxon>
        <taxon>Embryophyta</taxon>
        <taxon>Tracheophyta</taxon>
        <taxon>Spermatophyta</taxon>
        <taxon>Pinopsida</taxon>
        <taxon>Pinidae</taxon>
        <taxon>Conifers I</taxon>
        <taxon>Pinales</taxon>
        <taxon>Pinaceae</taxon>
        <taxon>Picea</taxon>
    </lineage>
</organism>
<sequence>MGNRIDHMFQNSSYKREPDLLKISWLHETHCYTTVLSHVDLNIMLIHERWLYTLKGSGCQPGL</sequence>
<reference evidence="1" key="1">
    <citation type="submission" date="2010-04" db="EMBL/GenBank/DDBJ databases">
        <authorList>
            <person name="Reid K.E."/>
            <person name="Liao N."/>
            <person name="Chan S."/>
            <person name="Docking R."/>
            <person name="Taylor G."/>
            <person name="Moore R."/>
            <person name="Mayo M."/>
            <person name="Munro S."/>
            <person name="King J."/>
            <person name="Yanchuk A."/>
            <person name="Holt R."/>
            <person name="Jones S."/>
            <person name="Marra M."/>
            <person name="Ritland C.E."/>
            <person name="Ritland K."/>
            <person name="Bohlmann J."/>
        </authorList>
    </citation>
    <scope>NUCLEOTIDE SEQUENCE</scope>
    <source>
        <tissue evidence="1">Bud</tissue>
    </source>
</reference>
<dbReference type="EMBL" id="BT122911">
    <property type="protein sequence ID" value="ADE76257.1"/>
    <property type="molecule type" value="mRNA"/>
</dbReference>